<organism evidence="2 3">
    <name type="scientific">Anaerocellum danielii</name>
    <dbReference type="NCBI Taxonomy" id="1387557"/>
    <lineage>
        <taxon>Bacteria</taxon>
        <taxon>Bacillati</taxon>
        <taxon>Bacillota</taxon>
        <taxon>Bacillota incertae sedis</taxon>
        <taxon>Caldicellulosiruptorales</taxon>
        <taxon>Caldicellulosiruptoraceae</taxon>
        <taxon>Anaerocellum</taxon>
    </lineage>
</organism>
<keyword evidence="1" id="KW-0472">Membrane</keyword>
<evidence type="ECO:0000313" key="3">
    <source>
        <dbReference type="Proteomes" id="UP001322744"/>
    </source>
</evidence>
<dbReference type="Proteomes" id="UP001322744">
    <property type="component" value="Chromosome"/>
</dbReference>
<sequence length="118" mass="13507">MRLKNSVFLIGFITVCIIVLIAVNLFTKNISKQHAEKIEDKNVVKVERKNLFEEITLRGVVNAKEKPIFSPTSAKVKSVLIKEGGYVKKNDLIAVLDDEKLRVEIKKKSEKNKFYTMI</sequence>
<feature type="transmembrane region" description="Helical" evidence="1">
    <location>
        <begin position="6"/>
        <end position="27"/>
    </location>
</feature>
<proteinExistence type="predicted"/>
<keyword evidence="3" id="KW-1185">Reference proteome</keyword>
<accession>A0ABZ0U080</accession>
<dbReference type="Gene3D" id="2.40.50.100">
    <property type="match status" value="1"/>
</dbReference>
<protein>
    <submittedName>
        <fullName evidence="2">Efflux RND transporter periplasmic adaptor subunit</fullName>
    </submittedName>
</protein>
<dbReference type="RefSeq" id="WP_322141243.1">
    <property type="nucleotide sequence ID" value="NZ_CP139957.1"/>
</dbReference>
<keyword evidence="1" id="KW-1133">Transmembrane helix</keyword>
<reference evidence="2 3" key="1">
    <citation type="submission" date="2023-12" db="EMBL/GenBank/DDBJ databases">
        <authorList>
            <person name="Manesh M.J.H."/>
            <person name="Bing R.G."/>
            <person name="Willard D.J."/>
            <person name="Kelly R.M."/>
        </authorList>
    </citation>
    <scope>NUCLEOTIDE SEQUENCE [LARGE SCALE GENOMIC DNA]</scope>
    <source>
        <strain evidence="2 3">DSM 8977</strain>
    </source>
</reference>
<dbReference type="EMBL" id="CP139957">
    <property type="protein sequence ID" value="WPX09070.1"/>
    <property type="molecule type" value="Genomic_DNA"/>
</dbReference>
<keyword evidence="1" id="KW-0812">Transmembrane</keyword>
<evidence type="ECO:0000313" key="2">
    <source>
        <dbReference type="EMBL" id="WPX09070.1"/>
    </source>
</evidence>
<evidence type="ECO:0000256" key="1">
    <source>
        <dbReference type="SAM" id="Phobius"/>
    </source>
</evidence>
<dbReference type="InterPro" id="IPR011053">
    <property type="entry name" value="Single_hybrid_motif"/>
</dbReference>
<dbReference type="SUPFAM" id="SSF51230">
    <property type="entry name" value="Single hybrid motif"/>
    <property type="match status" value="1"/>
</dbReference>
<gene>
    <name evidence="2" type="ORF">SOJ16_000244</name>
</gene>
<name>A0ABZ0U080_9FIRM</name>